<sequence length="29" mass="3433">MLPLICIYMYISCLEFQVQKLQAKALFPK</sequence>
<name>A0A0A9C9X0_ARUDO</name>
<protein>
    <submittedName>
        <fullName evidence="1">Uncharacterized protein</fullName>
    </submittedName>
</protein>
<reference evidence="1" key="2">
    <citation type="journal article" date="2015" name="Data Brief">
        <title>Shoot transcriptome of the giant reed, Arundo donax.</title>
        <authorList>
            <person name="Barrero R.A."/>
            <person name="Guerrero F.D."/>
            <person name="Moolhuijzen P."/>
            <person name="Goolsby J.A."/>
            <person name="Tidwell J."/>
            <person name="Bellgard S.E."/>
            <person name="Bellgard M.I."/>
        </authorList>
    </citation>
    <scope>NUCLEOTIDE SEQUENCE</scope>
    <source>
        <tissue evidence="1">Shoot tissue taken approximately 20 cm above the soil surface</tissue>
    </source>
</reference>
<dbReference type="AlphaFoldDB" id="A0A0A9C9X0"/>
<proteinExistence type="predicted"/>
<accession>A0A0A9C9X0</accession>
<organism evidence="1">
    <name type="scientific">Arundo donax</name>
    <name type="common">Giant reed</name>
    <name type="synonym">Donax arundinaceus</name>
    <dbReference type="NCBI Taxonomy" id="35708"/>
    <lineage>
        <taxon>Eukaryota</taxon>
        <taxon>Viridiplantae</taxon>
        <taxon>Streptophyta</taxon>
        <taxon>Embryophyta</taxon>
        <taxon>Tracheophyta</taxon>
        <taxon>Spermatophyta</taxon>
        <taxon>Magnoliopsida</taxon>
        <taxon>Liliopsida</taxon>
        <taxon>Poales</taxon>
        <taxon>Poaceae</taxon>
        <taxon>PACMAD clade</taxon>
        <taxon>Arundinoideae</taxon>
        <taxon>Arundineae</taxon>
        <taxon>Arundo</taxon>
    </lineage>
</organism>
<reference evidence="1" key="1">
    <citation type="submission" date="2014-09" db="EMBL/GenBank/DDBJ databases">
        <authorList>
            <person name="Magalhaes I.L.F."/>
            <person name="Oliveira U."/>
            <person name="Santos F.R."/>
            <person name="Vidigal T.H.D.A."/>
            <person name="Brescovit A.D."/>
            <person name="Santos A.J."/>
        </authorList>
    </citation>
    <scope>NUCLEOTIDE SEQUENCE</scope>
    <source>
        <tissue evidence="1">Shoot tissue taken approximately 20 cm above the soil surface</tissue>
    </source>
</reference>
<dbReference type="EMBL" id="GBRH01226642">
    <property type="protein sequence ID" value="JAD71253.1"/>
    <property type="molecule type" value="Transcribed_RNA"/>
</dbReference>
<evidence type="ECO:0000313" key="1">
    <source>
        <dbReference type="EMBL" id="JAD71253.1"/>
    </source>
</evidence>